<dbReference type="PANTHER" id="PTHR12585:SF55">
    <property type="entry name" value="SISTER CHROMATID COHESION 1 PROTEIN 3"/>
    <property type="match status" value="1"/>
</dbReference>
<evidence type="ECO:0000256" key="5">
    <source>
        <dbReference type="ARBA" id="ARBA00023242"/>
    </source>
</evidence>
<dbReference type="CDD" id="cd21793">
    <property type="entry name" value="Rad21_Rec8_M_AtSYN1-like"/>
    <property type="match status" value="1"/>
</dbReference>
<dbReference type="GO" id="GO:0003682">
    <property type="term" value="F:chromatin binding"/>
    <property type="evidence" value="ECO:0007669"/>
    <property type="project" value="TreeGrafter"/>
</dbReference>
<evidence type="ECO:0000256" key="4">
    <source>
        <dbReference type="ARBA" id="ARBA00022829"/>
    </source>
</evidence>
<proteinExistence type="inferred from homology"/>
<keyword evidence="11" id="KW-1185">Reference proteome</keyword>
<dbReference type="InterPro" id="IPR039781">
    <property type="entry name" value="Rad21/Rec8-like"/>
</dbReference>
<dbReference type="GO" id="GO:1990414">
    <property type="term" value="P:replication-born double-strand break repair via sister chromatid exchange"/>
    <property type="evidence" value="ECO:0007669"/>
    <property type="project" value="TreeGrafter"/>
</dbReference>
<evidence type="ECO:0000259" key="8">
    <source>
        <dbReference type="Pfam" id="PF04824"/>
    </source>
</evidence>
<feature type="region of interest" description="Disordered" evidence="7">
    <location>
        <begin position="256"/>
        <end position="279"/>
    </location>
</feature>
<dbReference type="Pfam" id="PF04825">
    <property type="entry name" value="Rad21_Rec8_N"/>
    <property type="match status" value="1"/>
</dbReference>
<organism evidence="10 11">
    <name type="scientific">Macleaya cordata</name>
    <name type="common">Five-seeded plume-poppy</name>
    <name type="synonym">Bocconia cordata</name>
    <dbReference type="NCBI Taxonomy" id="56857"/>
    <lineage>
        <taxon>Eukaryota</taxon>
        <taxon>Viridiplantae</taxon>
        <taxon>Streptophyta</taxon>
        <taxon>Embryophyta</taxon>
        <taxon>Tracheophyta</taxon>
        <taxon>Spermatophyta</taxon>
        <taxon>Magnoliopsida</taxon>
        <taxon>Ranunculales</taxon>
        <taxon>Papaveraceae</taxon>
        <taxon>Papaveroideae</taxon>
        <taxon>Macleaya</taxon>
    </lineage>
</organism>
<keyword evidence="3" id="KW-0131">Cell cycle</keyword>
<dbReference type="GO" id="GO:0007059">
    <property type="term" value="P:chromosome segregation"/>
    <property type="evidence" value="ECO:0007669"/>
    <property type="project" value="UniProtKB-KW"/>
</dbReference>
<dbReference type="FunCoup" id="A0A200Q840">
    <property type="interactions" value="99"/>
</dbReference>
<dbReference type="FunFam" id="1.10.10.580:FF:000002">
    <property type="entry name" value="Sister chromatid cohesion 1 protein 4"/>
    <property type="match status" value="1"/>
</dbReference>
<dbReference type="PANTHER" id="PTHR12585">
    <property type="entry name" value="SCC1 / RAD21 FAMILY MEMBER"/>
    <property type="match status" value="1"/>
</dbReference>
<evidence type="ECO:0000313" key="10">
    <source>
        <dbReference type="EMBL" id="OVA06656.1"/>
    </source>
</evidence>
<evidence type="ECO:0000256" key="7">
    <source>
        <dbReference type="SAM" id="MobiDB-lite"/>
    </source>
</evidence>
<evidence type="ECO:0000313" key="11">
    <source>
        <dbReference type="Proteomes" id="UP000195402"/>
    </source>
</evidence>
<feature type="compositionally biased region" description="Polar residues" evidence="7">
    <location>
        <begin position="529"/>
        <end position="541"/>
    </location>
</feature>
<gene>
    <name evidence="10" type="ORF">BVC80_8919g29</name>
</gene>
<evidence type="ECO:0000256" key="3">
    <source>
        <dbReference type="ARBA" id="ARBA00022776"/>
    </source>
</evidence>
<dbReference type="STRING" id="56857.A0A200Q840"/>
<dbReference type="InterPro" id="IPR036390">
    <property type="entry name" value="WH_DNA-bd_sf"/>
</dbReference>
<keyword evidence="3" id="KW-0498">Mitosis</keyword>
<dbReference type="SUPFAM" id="SSF46785">
    <property type="entry name" value="Winged helix' DNA-binding domain"/>
    <property type="match status" value="1"/>
</dbReference>
<keyword evidence="3" id="KW-0132">Cell division</keyword>
<comment type="subcellular location">
    <subcellularLocation>
        <location evidence="1">Nucleus</location>
    </subcellularLocation>
</comment>
<keyword evidence="5" id="KW-0539">Nucleus</keyword>
<evidence type="ECO:0000256" key="1">
    <source>
        <dbReference type="ARBA" id="ARBA00004123"/>
    </source>
</evidence>
<dbReference type="Gene3D" id="1.10.10.580">
    <property type="entry name" value="Structural maintenance of chromosome 1. Chain E"/>
    <property type="match status" value="1"/>
</dbReference>
<dbReference type="EMBL" id="MVGT01002762">
    <property type="protein sequence ID" value="OVA06656.1"/>
    <property type="molecule type" value="Genomic_DNA"/>
</dbReference>
<dbReference type="InterPro" id="IPR006909">
    <property type="entry name" value="Rad21/Rec8_C_eu"/>
</dbReference>
<feature type="domain" description="Rad21/Rec8-like protein C-terminal eukaryotic" evidence="8">
    <location>
        <begin position="605"/>
        <end position="651"/>
    </location>
</feature>
<name>A0A200Q840_MACCD</name>
<dbReference type="GO" id="GO:0005634">
    <property type="term" value="C:nucleus"/>
    <property type="evidence" value="ECO:0007669"/>
    <property type="project" value="UniProtKB-SubCell"/>
</dbReference>
<dbReference type="GO" id="GO:0007062">
    <property type="term" value="P:sister chromatid cohesion"/>
    <property type="evidence" value="ECO:0007669"/>
    <property type="project" value="InterPro"/>
</dbReference>
<dbReference type="Proteomes" id="UP000195402">
    <property type="component" value="Unassembled WGS sequence"/>
</dbReference>
<sequence length="661" mass="74485">MFYSHTFLARKSPLGTVWMAAHLQHKLRKSHVSLTDISSTVDSIMCPEVPIALRLSAFLLLGVVRIYSKKVEYLYYDCNEVLTHIRTAFASIQDVNLPEDAASAPFHSVTLPETFELDALNIDDELYFERTSDNHLKTYEEITMTDQIPGSQDPYVAFFINEVKHFSFCVPLARENSGVGVSDVSPSNQAGELNQTVPEDRLPQEIPETEAIRDADHNLESGNLQELLDLGKDSVETEVIRDAVHNLEANNLQELLDHGKDSNEQERPLEQTENENEKEKLSPIMEDALVSGGQSASFQLLSDPPTTIVSGGSFGNFDSHISLGHESLEMAIQPTPQVEKEKPKSRKRKQFFDMSVVLSNRVIKEGLKNASKLVCKRRKLPCSALDVWKFNNRKRMDQIFCESSISGLSINLQNIIKKEYVSSKVHQEHTLQELKNASSHPPVPDVDVETEHLQPDVVMETQHLRPDVDLETEHLQPDVDMETEHLRSDVDTEIEHLRFNEVPAEGDFLTEFMASPSRRDEFTPFPARNSGSEPQTGNTFETEPLPSREQTTPAEPVGFFKETPLIFSEQQQGLDETGFSDIPTLAVAQYLKNQSPATEISKDEVGNLTLNKILQGKTRKQCARMFFETLVLTSYDLIKVQQEEAYGDITLLITSLSKTQL</sequence>
<accession>A0A200Q840</accession>
<protein>
    <submittedName>
        <fullName evidence="10">Rad21/Rec8-like protein</fullName>
    </submittedName>
</protein>
<dbReference type="GO" id="GO:0008278">
    <property type="term" value="C:cohesin complex"/>
    <property type="evidence" value="ECO:0007669"/>
    <property type="project" value="InterPro"/>
</dbReference>
<feature type="domain" description="Rad21/Rec8-like protein N-terminal" evidence="9">
    <location>
        <begin position="1"/>
        <end position="101"/>
    </location>
</feature>
<reference evidence="10 11" key="1">
    <citation type="journal article" date="2017" name="Mol. Plant">
        <title>The Genome of Medicinal Plant Macleaya cordata Provides New Insights into Benzylisoquinoline Alkaloids Metabolism.</title>
        <authorList>
            <person name="Liu X."/>
            <person name="Liu Y."/>
            <person name="Huang P."/>
            <person name="Ma Y."/>
            <person name="Qing Z."/>
            <person name="Tang Q."/>
            <person name="Cao H."/>
            <person name="Cheng P."/>
            <person name="Zheng Y."/>
            <person name="Yuan Z."/>
            <person name="Zhou Y."/>
            <person name="Liu J."/>
            <person name="Tang Z."/>
            <person name="Zhuo Y."/>
            <person name="Zhang Y."/>
            <person name="Yu L."/>
            <person name="Huang J."/>
            <person name="Yang P."/>
            <person name="Peng Q."/>
            <person name="Zhang J."/>
            <person name="Jiang W."/>
            <person name="Zhang Z."/>
            <person name="Lin K."/>
            <person name="Ro D.K."/>
            <person name="Chen X."/>
            <person name="Xiong X."/>
            <person name="Shang Y."/>
            <person name="Huang S."/>
            <person name="Zeng J."/>
        </authorList>
    </citation>
    <scope>NUCLEOTIDE SEQUENCE [LARGE SCALE GENOMIC DNA]</scope>
    <source>
        <strain evidence="11">cv. BLH2017</strain>
        <tissue evidence="10">Root</tissue>
    </source>
</reference>
<comment type="similarity">
    <text evidence="2">Belongs to the rad21 family.</text>
</comment>
<dbReference type="OMA" id="QQEEPYG"/>
<comment type="subunit">
    <text evidence="6">Component of the cohesin complex.</text>
</comment>
<dbReference type="Pfam" id="PF04824">
    <property type="entry name" value="Rad21_Rec8"/>
    <property type="match status" value="1"/>
</dbReference>
<comment type="caution">
    <text evidence="10">The sequence shown here is derived from an EMBL/GenBank/DDBJ whole genome shotgun (WGS) entry which is preliminary data.</text>
</comment>
<feature type="region of interest" description="Disordered" evidence="7">
    <location>
        <begin position="518"/>
        <end position="555"/>
    </location>
</feature>
<dbReference type="OrthoDB" id="10071381at2759"/>
<dbReference type="AlphaFoldDB" id="A0A200Q840"/>
<evidence type="ECO:0000256" key="2">
    <source>
        <dbReference type="ARBA" id="ARBA00009870"/>
    </source>
</evidence>
<keyword evidence="4" id="KW-0159">Chromosome partition</keyword>
<dbReference type="InterPro" id="IPR006910">
    <property type="entry name" value="Rad21_Rec8_N"/>
</dbReference>
<evidence type="ECO:0000256" key="6">
    <source>
        <dbReference type="ARBA" id="ARBA00064543"/>
    </source>
</evidence>
<dbReference type="InterPro" id="IPR023093">
    <property type="entry name" value="ScpA-like_C"/>
</dbReference>
<dbReference type="InParanoid" id="A0A200Q840"/>
<evidence type="ECO:0000259" key="9">
    <source>
        <dbReference type="Pfam" id="PF04825"/>
    </source>
</evidence>